<reference evidence="2 3" key="1">
    <citation type="submission" date="2021-05" db="EMBL/GenBank/DDBJ databases">
        <title>Roseococcus sp. XZZS9, whole genome shotgun sequencing project.</title>
        <authorList>
            <person name="Zhao G."/>
            <person name="Shen L."/>
        </authorList>
    </citation>
    <scope>NUCLEOTIDE SEQUENCE [LARGE SCALE GENOMIC DNA]</scope>
    <source>
        <strain evidence="2 3">XZZS9</strain>
    </source>
</reference>
<feature type="domain" description="Zinc-ribbon" evidence="1">
    <location>
        <begin position="3"/>
        <end position="96"/>
    </location>
</feature>
<accession>A0ABS5QH92</accession>
<dbReference type="Gene3D" id="3.40.390.70">
    <property type="match status" value="1"/>
</dbReference>
<dbReference type="RefSeq" id="WP_213671757.1">
    <property type="nucleotide sequence ID" value="NZ_JAHCDA010000004.1"/>
</dbReference>
<evidence type="ECO:0000313" key="3">
    <source>
        <dbReference type="Proteomes" id="UP000766336"/>
    </source>
</evidence>
<evidence type="ECO:0000259" key="1">
    <source>
        <dbReference type="Pfam" id="PF10005"/>
    </source>
</evidence>
<dbReference type="EMBL" id="JAHCDA010000004">
    <property type="protein sequence ID" value="MBS7813055.1"/>
    <property type="molecule type" value="Genomic_DNA"/>
</dbReference>
<organism evidence="2 3">
    <name type="scientific">Roseococcus pinisoli</name>
    <dbReference type="NCBI Taxonomy" id="2835040"/>
    <lineage>
        <taxon>Bacteria</taxon>
        <taxon>Pseudomonadati</taxon>
        <taxon>Pseudomonadota</taxon>
        <taxon>Alphaproteobacteria</taxon>
        <taxon>Acetobacterales</taxon>
        <taxon>Roseomonadaceae</taxon>
        <taxon>Roseococcus</taxon>
    </lineage>
</organism>
<comment type="caution">
    <text evidence="2">The sequence shown here is derived from an EMBL/GenBank/DDBJ whole genome shotgun (WGS) entry which is preliminary data.</text>
</comment>
<gene>
    <name evidence="2" type="ORF">KHU32_19065</name>
</gene>
<dbReference type="InterPro" id="IPR011201">
    <property type="entry name" value="Zinc-ribbon_6_bact"/>
</dbReference>
<proteinExistence type="predicted"/>
<protein>
    <submittedName>
        <fullName evidence="2">Zinc-binding peptidase</fullName>
    </submittedName>
</protein>
<keyword evidence="3" id="KW-1185">Reference proteome</keyword>
<dbReference type="Pfam" id="PF10005">
    <property type="entry name" value="Zn_ribbon_DZR_6"/>
    <property type="match status" value="1"/>
</dbReference>
<dbReference type="Proteomes" id="UP000766336">
    <property type="component" value="Unassembled WGS sequence"/>
</dbReference>
<dbReference type="InterPro" id="IPR031321">
    <property type="entry name" value="UCP012641"/>
</dbReference>
<sequence length="356" mass="40168">MRLFRCQNCSQVLHFENTSCVKCGAPLGYLPEVNILSALEPAPEAGDYVAKAATDRSFRFCDNAAEEACNWLVLVESAERFCLACRHNRTIPDLSDPLNRQRWREIEVAKRRAVYSFLRLGLPLANREDDPESGLAFDFLADQPQDIQKVMTGHDNGLITLALVEADDAERTARRSALGEPYRTLLGHFRHESGHYFWDRLVRDGGQLEACRAVFGDDREDYGQALQRHYEQGPPADWQEHFVSTYATAHPWEDFAETWAHYLHIVDTLEMARALGLEVSPRVDRSGDLSTEVDFDPYRSTDIAAVMEAWVPLTVAVNSLNRSMGVPDLYPFVLSPAVVAKLGFVQSLTHGRLRKA</sequence>
<dbReference type="PIRSF" id="PIRSF012641">
    <property type="entry name" value="UCP012641"/>
    <property type="match status" value="1"/>
</dbReference>
<name>A0ABS5QH92_9PROT</name>
<dbReference type="Pfam" id="PF15887">
    <property type="entry name" value="Peptidase_Mx"/>
    <property type="match status" value="1"/>
</dbReference>
<evidence type="ECO:0000313" key="2">
    <source>
        <dbReference type="EMBL" id="MBS7813055.1"/>
    </source>
</evidence>